<keyword evidence="4" id="KW-0862">Zinc</keyword>
<feature type="compositionally biased region" description="Polar residues" evidence="8">
    <location>
        <begin position="1375"/>
        <end position="1394"/>
    </location>
</feature>
<feature type="compositionally biased region" description="Basic and acidic residues" evidence="8">
    <location>
        <begin position="1397"/>
        <end position="1408"/>
    </location>
</feature>
<dbReference type="GO" id="GO:0006351">
    <property type="term" value="P:DNA-templated transcription"/>
    <property type="evidence" value="ECO:0007669"/>
    <property type="project" value="InterPro"/>
</dbReference>
<reference evidence="10" key="1">
    <citation type="submission" date="2021-01" db="UniProtKB">
        <authorList>
            <consortium name="EnsemblPlants"/>
        </authorList>
    </citation>
    <scope>IDENTIFICATION</scope>
</reference>
<dbReference type="Gene3D" id="3.10.450.40">
    <property type="match status" value="1"/>
</dbReference>
<dbReference type="InterPro" id="IPR007080">
    <property type="entry name" value="RNA_pol_Rpb1_1"/>
</dbReference>
<dbReference type="InterPro" id="IPR045867">
    <property type="entry name" value="DNA-dir_RpoC_beta_prime"/>
</dbReference>
<dbReference type="InterPro" id="IPR007066">
    <property type="entry name" value="RNA_pol_Rpb1_3"/>
</dbReference>
<keyword evidence="2 7" id="KW-0808">Transferase</keyword>
<dbReference type="Proteomes" id="UP000594263">
    <property type="component" value="Unplaced"/>
</dbReference>
<keyword evidence="5 7" id="KW-0804">Transcription</keyword>
<dbReference type="Gene3D" id="2.40.40.20">
    <property type="match status" value="1"/>
</dbReference>
<evidence type="ECO:0000313" key="11">
    <source>
        <dbReference type="Proteomes" id="UP000594263"/>
    </source>
</evidence>
<dbReference type="EnsemblPlants" id="Kaladp0008s0267.2.v1.1">
    <property type="protein sequence ID" value="Kaladp0008s0267.2.v1.1"/>
    <property type="gene ID" value="Kaladp0008s0267.v1.1"/>
</dbReference>
<comment type="similarity">
    <text evidence="7">Belongs to the RNA polymerase beta' chain family.</text>
</comment>
<dbReference type="EC" id="2.7.7.6" evidence="7"/>
<dbReference type="OMA" id="WGSQQKS"/>
<dbReference type="InterPro" id="IPR042102">
    <property type="entry name" value="RNA_pol_Rpb1_3_sf"/>
</dbReference>
<keyword evidence="1 7" id="KW-0240">DNA-directed RNA polymerase</keyword>
<accession>A0A7N0RC08</accession>
<name>A0A7N0RC08_KALFE</name>
<dbReference type="Pfam" id="PF11523">
    <property type="entry name" value="DUF3223"/>
    <property type="match status" value="1"/>
</dbReference>
<dbReference type="Pfam" id="PF04983">
    <property type="entry name" value="RNA_pol_Rpb1_3"/>
    <property type="match status" value="1"/>
</dbReference>
<dbReference type="GO" id="GO:0035194">
    <property type="term" value="P:regulatory ncRNA-mediated post-transcriptional gene silencing"/>
    <property type="evidence" value="ECO:0007669"/>
    <property type="project" value="EnsemblPlants"/>
</dbReference>
<sequence>MDETPTAILNADITGIRFGLASHKEIRTASVSDCAITHASQLSNPFLGLPLESGKCESCGAAEPGQCEGHFGYIELPIPIYHSCHVPVLKQLLSLICLKCLKIKNRKLNTTSGVSDRLLSSCCEDASQIIIKEMKTADGACYLQLKVPSKGVLREGVWNFLEKYGYRYSDGFSRTLLPVEALEILKKIPAVTKRKLSGKGYYPQDGYILKYLPVPPNCLSVPDVSDGVSVMSSDQSSNMLRKILKQIETIKNSRSGSPNFESHEVEANELQSAVEQYLEVRGTAKTSHERDSRYGISKESADSSTKAWLEKMRTLFIRKGSGFSSRSVITGDSYKGVSEIGLPFEIAQRITFEERVNEYNITYLQGLVDKKLCLTYRDGDSNYSLKEGSKGHTFLRHGQVVNRRIMDGDMVFINRPPTTHKHSLQALSVYVHDDHTVKINPLICGPLSADFDGDCVHLFFPQSLSAKAEVVELFSVDKQLPSSHTGGLNLQLMTDSLLSLKMLVKSLIFEKPQIQQLAMFVASSLPHPAMVKGPSMGGPLWTALQILQCVLPESFDSVGERHLIVRSEILKMDLNTDVLPSLVGELVASIFTEKGPKSVLEFFNQIQPMLMEYLFAEGFSVSLEDFSVPMALTQEIYRDIDDMSKLLMDIRTVDNELLEVQLENSLKILNVSVSKSLLNSSALGNLIDGRSDSANFKVVQQVGFLGPQLSHKGKFYTKTLVEEIDLFFEDQYPHDADYPTARYGLIKHCFFHGLDPYEELVHSVSSREVMVRSSRGLAEPGTLFKNLMAILRDVVICYDGTVRNVCSNSIVQFDYAVKSKSKNLFQAGEPVGVLAATAMSNPAYKAVLDSSPSSNSSWELMKEILLCKVNFKNDSNDRRAILYLNECACGKTNCQERSAYMVQNHLRKISLKDAAVEFMIEYLNNQTMTDFSHTDSGLIGHIHLNKELMNKFNVSMKEVLEKCQEAVNSFRKKKKVDQVFKYTSLSISECCPCEGKWSGMPCLTFCLNDASDCHLERTSQILADIICPVLLETIIKGDPRICSANIIWISPDTATWIRNPSKNWKGELALDVVLEKASVKRTGDAWRILLDSCLPVLHLIDTRRSVPYAIKQVQELLGISCAFEQAVQRLARSVTMVTKGVLKEHLVLLANSMTCSGNLIGFTVGGYKALTHSLNIQVPFTEATLYTPRRCFERAAEKCHMDSLSSVVASCSWGKSVAVGTGARFEILLNTDKMGMNQGQGGGTDVYSFLHMMSTTNGDHLQDTDCLGADVDYLSDGRDNAMSPVHDSESLKPTFDDNDRFKNLAVDSESGSAWDKVPVKAAGWGAPSQNDGSSKPNAWSGWGSDKTVALDTVSSKEELLLEQPSCWGKKAEEANISSSWGSKVSVTESESTGWEQPVEKTDHSEPWKRSSGQAWEITNEAVDKTASGSWVKKASEIKSTGPSWGNMNEAADKAASGSWGSKANEMQSSERPSVVKNQAQNQTSSGGWGKKATEIQSSEQCWGNTNEAVNKTASHSWGGKAVELQSSEQPWGIANEATTKPESDGCGEKAIETKSGWGQAIEIADKKESDENPGEQSWGKKVHETEEAAPDKSSWQAWGKKTESQSHSWEVASGDASSKTGGWSSWGRKSDETEEAERNQNGIVPWAKAKEMDHGSKWNHKQATESQSHGWEANRNSEAHWGTPVGSTTPSASDTSRAWGASGEQNEPDKGWASSQWNSPRHKATTESEEIQWGQRSKRNRPENMSGLRSRSFKPVETFTPEEQEILSVVDPMVQSIRKILHYSGYNEGDRLSADDEAYLLNEVFSHHPNKAEKMGAGVDHVLINKHGTFQRSRCFYVSRTDGIQEDFSTRKCLMNLVAEKFPDKAENFIRKYFPMRTNREMNSNSAAETPHPDTPQTAAETPQPFDENAQ</sequence>
<feature type="compositionally biased region" description="Polar residues" evidence="8">
    <location>
        <begin position="1685"/>
        <end position="1696"/>
    </location>
</feature>
<dbReference type="InterPro" id="IPR006592">
    <property type="entry name" value="RNA_pol_N"/>
</dbReference>
<feature type="compositionally biased region" description="Polar residues" evidence="8">
    <location>
        <begin position="1327"/>
        <end position="1337"/>
    </location>
</feature>
<evidence type="ECO:0000256" key="8">
    <source>
        <dbReference type="SAM" id="MobiDB-lite"/>
    </source>
</evidence>
<dbReference type="GO" id="GO:0003899">
    <property type="term" value="F:DNA-directed RNA polymerase activity"/>
    <property type="evidence" value="ECO:0007669"/>
    <property type="project" value="UniProtKB-EC"/>
</dbReference>
<dbReference type="GO" id="GO:0016604">
    <property type="term" value="C:nuclear body"/>
    <property type="evidence" value="ECO:0007669"/>
    <property type="project" value="EnsemblPlants"/>
</dbReference>
<dbReference type="Gramene" id="Kaladp0008s0267.2.v1.1">
    <property type="protein sequence ID" value="Kaladp0008s0267.2.v1.1"/>
    <property type="gene ID" value="Kaladp0008s0267.v1.1"/>
</dbReference>
<dbReference type="Pfam" id="PF00623">
    <property type="entry name" value="RNA_pol_Rpb1_2"/>
    <property type="match status" value="1"/>
</dbReference>
<protein>
    <recommendedName>
        <fullName evidence="7">DNA-directed RNA polymerase subunit</fullName>
        <ecNumber evidence="7">2.7.7.6</ecNumber>
    </recommendedName>
</protein>
<feature type="compositionally biased region" description="Polar residues" evidence="8">
    <location>
        <begin position="1437"/>
        <end position="1446"/>
    </location>
</feature>
<evidence type="ECO:0000256" key="1">
    <source>
        <dbReference type="ARBA" id="ARBA00022478"/>
    </source>
</evidence>
<feature type="region of interest" description="Disordered" evidence="8">
    <location>
        <begin position="1323"/>
        <end position="1342"/>
    </location>
</feature>
<dbReference type="GO" id="GO:0000419">
    <property type="term" value="C:RNA polymerase V complex"/>
    <property type="evidence" value="ECO:0007669"/>
    <property type="project" value="EnsemblPlants"/>
</dbReference>
<dbReference type="GO" id="GO:0030422">
    <property type="term" value="P:siRNA processing"/>
    <property type="evidence" value="ECO:0007669"/>
    <property type="project" value="EnsemblPlants"/>
</dbReference>
<dbReference type="PANTHER" id="PTHR19376:SF51">
    <property type="entry name" value="DNA-DIRECTED RNA POLYMERASE V SUBUNIT 1"/>
    <property type="match status" value="1"/>
</dbReference>
<dbReference type="Gene3D" id="4.10.860.120">
    <property type="entry name" value="RNA polymerase II, clamp domain"/>
    <property type="match status" value="1"/>
</dbReference>
<dbReference type="Gramene" id="Kaladp0008s0267.1.v1.1">
    <property type="protein sequence ID" value="Kaladp0008s0267.1.v1.1"/>
    <property type="gene ID" value="Kaladp0008s0267.v1.1"/>
</dbReference>
<evidence type="ECO:0000256" key="3">
    <source>
        <dbReference type="ARBA" id="ARBA00022695"/>
    </source>
</evidence>
<feature type="region of interest" description="Disordered" evidence="8">
    <location>
        <begin position="1536"/>
        <end position="1750"/>
    </location>
</feature>
<dbReference type="InterPro" id="IPR044893">
    <property type="entry name" value="RNA_pol_Rpb1_clamp_domain"/>
</dbReference>
<evidence type="ECO:0000256" key="6">
    <source>
        <dbReference type="ARBA" id="ARBA00048552"/>
    </source>
</evidence>
<keyword evidence="3 7" id="KW-0548">Nucleotidyltransferase</keyword>
<evidence type="ECO:0000256" key="2">
    <source>
        <dbReference type="ARBA" id="ARBA00022679"/>
    </source>
</evidence>
<dbReference type="GO" id="GO:0050832">
    <property type="term" value="P:defense response to fungus"/>
    <property type="evidence" value="ECO:0007669"/>
    <property type="project" value="EnsemblPlants"/>
</dbReference>
<organism evidence="10 11">
    <name type="scientific">Kalanchoe fedtschenkoi</name>
    <name type="common">Lavender scallops</name>
    <name type="synonym">South American air plant</name>
    <dbReference type="NCBI Taxonomy" id="63787"/>
    <lineage>
        <taxon>Eukaryota</taxon>
        <taxon>Viridiplantae</taxon>
        <taxon>Streptophyta</taxon>
        <taxon>Embryophyta</taxon>
        <taxon>Tracheophyta</taxon>
        <taxon>Spermatophyta</taxon>
        <taxon>Magnoliopsida</taxon>
        <taxon>eudicotyledons</taxon>
        <taxon>Gunneridae</taxon>
        <taxon>Pentapetalae</taxon>
        <taxon>Saxifragales</taxon>
        <taxon>Crassulaceae</taxon>
        <taxon>Kalanchoe</taxon>
    </lineage>
</organism>
<feature type="region of interest" description="Disordered" evidence="8">
    <location>
        <begin position="1881"/>
        <end position="1911"/>
    </location>
</feature>
<dbReference type="SMART" id="SM00663">
    <property type="entry name" value="RPOLA_N"/>
    <property type="match status" value="1"/>
</dbReference>
<feature type="domain" description="RNA polymerase N-terminal" evidence="9">
    <location>
        <begin position="205"/>
        <end position="504"/>
    </location>
</feature>
<feature type="region of interest" description="Disordered" evidence="8">
    <location>
        <begin position="1437"/>
        <end position="1496"/>
    </location>
</feature>
<dbReference type="InterPro" id="IPR000722">
    <property type="entry name" value="RNA_pol_asu"/>
</dbReference>
<comment type="function">
    <text evidence="7">DNA-dependent RNA polymerase catalyzes the transcription of DNA into RNA using the four ribonucleoside triphosphates as substrates.</text>
</comment>
<evidence type="ECO:0000256" key="5">
    <source>
        <dbReference type="ARBA" id="ARBA00023163"/>
    </source>
</evidence>
<dbReference type="Gene3D" id="1.10.274.100">
    <property type="entry name" value="RNA polymerase Rpb1, domain 3"/>
    <property type="match status" value="1"/>
</dbReference>
<feature type="region of interest" description="Disordered" evidence="8">
    <location>
        <begin position="1372"/>
        <end position="1411"/>
    </location>
</feature>
<comment type="catalytic activity">
    <reaction evidence="6 7">
        <text>RNA(n) + a ribonucleoside 5'-triphosphate = RNA(n+1) + diphosphate</text>
        <dbReference type="Rhea" id="RHEA:21248"/>
        <dbReference type="Rhea" id="RHEA-COMP:14527"/>
        <dbReference type="Rhea" id="RHEA-COMP:17342"/>
        <dbReference type="ChEBI" id="CHEBI:33019"/>
        <dbReference type="ChEBI" id="CHEBI:61557"/>
        <dbReference type="ChEBI" id="CHEBI:140395"/>
        <dbReference type="EC" id="2.7.7.6"/>
    </reaction>
</comment>
<dbReference type="GO" id="GO:0005730">
    <property type="term" value="C:nucleolus"/>
    <property type="evidence" value="ECO:0007669"/>
    <property type="project" value="EnsemblPlants"/>
</dbReference>
<dbReference type="GO" id="GO:0003677">
    <property type="term" value="F:DNA binding"/>
    <property type="evidence" value="ECO:0007669"/>
    <property type="project" value="InterPro"/>
</dbReference>
<dbReference type="Pfam" id="PF04998">
    <property type="entry name" value="RNA_pol_Rpb1_5"/>
    <property type="match status" value="1"/>
</dbReference>
<evidence type="ECO:0000259" key="9">
    <source>
        <dbReference type="SMART" id="SM00663"/>
    </source>
</evidence>
<dbReference type="InterPro" id="IPR007081">
    <property type="entry name" value="RNA_pol_Rpb1_5"/>
</dbReference>
<evidence type="ECO:0000256" key="4">
    <source>
        <dbReference type="ARBA" id="ARBA00022833"/>
    </source>
</evidence>
<dbReference type="Gene3D" id="3.30.1490.180">
    <property type="entry name" value="RNA polymerase ii"/>
    <property type="match status" value="1"/>
</dbReference>
<feature type="compositionally biased region" description="Polar residues" evidence="8">
    <location>
        <begin position="1458"/>
        <end position="1485"/>
    </location>
</feature>
<keyword evidence="11" id="KW-1185">Reference proteome</keyword>
<dbReference type="GO" id="GO:0000418">
    <property type="term" value="C:RNA polymerase IV complex"/>
    <property type="evidence" value="ECO:0007669"/>
    <property type="project" value="EnsemblPlants"/>
</dbReference>
<proteinExistence type="inferred from homology"/>
<evidence type="ECO:0000313" key="10">
    <source>
        <dbReference type="EnsemblPlants" id="Kaladp0008s0267.2.v1.1"/>
    </source>
</evidence>
<feature type="compositionally biased region" description="Basic and acidic residues" evidence="8">
    <location>
        <begin position="1539"/>
        <end position="1552"/>
    </location>
</feature>
<dbReference type="EnsemblPlants" id="Kaladp0008s0267.1.v1.1">
    <property type="protein sequence ID" value="Kaladp0008s0267.1.v1.1"/>
    <property type="gene ID" value="Kaladp0008s0267.v1.1"/>
</dbReference>
<evidence type="ECO:0000256" key="7">
    <source>
        <dbReference type="RuleBase" id="RU004279"/>
    </source>
</evidence>
<dbReference type="PANTHER" id="PTHR19376">
    <property type="entry name" value="DNA-DIRECTED RNA POLYMERASE"/>
    <property type="match status" value="1"/>
</dbReference>
<dbReference type="Pfam" id="PF04997">
    <property type="entry name" value="RNA_pol_Rpb1_1"/>
    <property type="match status" value="1"/>
</dbReference>
<dbReference type="SUPFAM" id="SSF64484">
    <property type="entry name" value="beta and beta-prime subunits of DNA dependent RNA-polymerase"/>
    <property type="match status" value="1"/>
</dbReference>
<feature type="compositionally biased region" description="Basic and acidic residues" evidence="8">
    <location>
        <begin position="1581"/>
        <end position="1590"/>
    </location>
</feature>